<accession>A0A369JV37</accession>
<feature type="chain" id="PRO_5017043839" description="Papain inhibitor" evidence="2">
    <location>
        <begin position="30"/>
        <end position="148"/>
    </location>
</feature>
<dbReference type="EMBL" id="LUEZ02000044">
    <property type="protein sequence ID" value="RDB24397.1"/>
    <property type="molecule type" value="Genomic_DNA"/>
</dbReference>
<evidence type="ECO:0000313" key="4">
    <source>
        <dbReference type="Proteomes" id="UP000076154"/>
    </source>
</evidence>
<evidence type="ECO:0000313" key="3">
    <source>
        <dbReference type="EMBL" id="RDB24397.1"/>
    </source>
</evidence>
<dbReference type="PANTHER" id="PTHR31836:SF28">
    <property type="entry name" value="SRCR DOMAIN-CONTAINING PROTEIN-RELATED"/>
    <property type="match status" value="1"/>
</dbReference>
<keyword evidence="1 2" id="KW-0732">Signal</keyword>
<dbReference type="CDD" id="cd22191">
    <property type="entry name" value="DPBB_RlpA_EXP_N-like"/>
    <property type="match status" value="1"/>
</dbReference>
<dbReference type="Proteomes" id="UP000076154">
    <property type="component" value="Unassembled WGS sequence"/>
</dbReference>
<name>A0A369JV37_HYPMA</name>
<proteinExistence type="predicted"/>
<reference evidence="3" key="1">
    <citation type="submission" date="2018-04" db="EMBL/GenBank/DDBJ databases">
        <title>Whole genome sequencing of Hypsizygus marmoreus.</title>
        <authorList>
            <person name="Choi I.-G."/>
            <person name="Min B."/>
            <person name="Kim J.-G."/>
            <person name="Kim S."/>
            <person name="Oh Y.-L."/>
            <person name="Kong W.-S."/>
            <person name="Park H."/>
            <person name="Jeong J."/>
            <person name="Song E.-S."/>
        </authorList>
    </citation>
    <scope>NUCLEOTIDE SEQUENCE [LARGE SCALE GENOMIC DNA]</scope>
    <source>
        <strain evidence="3">51987-8</strain>
    </source>
</reference>
<sequence>MLRTSIFLITVFASAFVAVSLPAAGVSDSANITLVDVETRAAQVTHVGRGTWFNVGLGNCGYIDKDSDPIVAIAKSRYDAANGGNCNQWVEIVDTKNGKKAYGKTRDSCPGCGSEDLDLSPSLFTKFEPLSVGVLEISWHFKEKGWSP</sequence>
<gene>
    <name evidence="3" type="ORF">Hypma_008373</name>
</gene>
<comment type="caution">
    <text evidence="3">The sequence shown here is derived from an EMBL/GenBank/DDBJ whole genome shotgun (WGS) entry which is preliminary data.</text>
</comment>
<dbReference type="OrthoDB" id="406505at2759"/>
<dbReference type="AlphaFoldDB" id="A0A369JV37"/>
<dbReference type="InterPro" id="IPR051477">
    <property type="entry name" value="Expansin_CellWall"/>
</dbReference>
<protein>
    <recommendedName>
        <fullName evidence="5">Papain inhibitor</fullName>
    </recommendedName>
</protein>
<organism evidence="3 4">
    <name type="scientific">Hypsizygus marmoreus</name>
    <name type="common">White beech mushroom</name>
    <name type="synonym">Agaricus marmoreus</name>
    <dbReference type="NCBI Taxonomy" id="39966"/>
    <lineage>
        <taxon>Eukaryota</taxon>
        <taxon>Fungi</taxon>
        <taxon>Dikarya</taxon>
        <taxon>Basidiomycota</taxon>
        <taxon>Agaricomycotina</taxon>
        <taxon>Agaricomycetes</taxon>
        <taxon>Agaricomycetidae</taxon>
        <taxon>Agaricales</taxon>
        <taxon>Tricholomatineae</taxon>
        <taxon>Lyophyllaceae</taxon>
        <taxon>Hypsizygus</taxon>
    </lineage>
</organism>
<dbReference type="STRING" id="39966.A0A369JV37"/>
<evidence type="ECO:0000256" key="2">
    <source>
        <dbReference type="SAM" id="SignalP"/>
    </source>
</evidence>
<evidence type="ECO:0000256" key="1">
    <source>
        <dbReference type="ARBA" id="ARBA00022729"/>
    </source>
</evidence>
<keyword evidence="4" id="KW-1185">Reference proteome</keyword>
<evidence type="ECO:0008006" key="5">
    <source>
        <dbReference type="Google" id="ProtNLM"/>
    </source>
</evidence>
<dbReference type="InParanoid" id="A0A369JV37"/>
<dbReference type="PANTHER" id="PTHR31836">
    <property type="match status" value="1"/>
</dbReference>
<dbReference type="InterPro" id="IPR036908">
    <property type="entry name" value="RlpA-like_sf"/>
</dbReference>
<feature type="signal peptide" evidence="2">
    <location>
        <begin position="1"/>
        <end position="29"/>
    </location>
</feature>
<dbReference type="SUPFAM" id="SSF50685">
    <property type="entry name" value="Barwin-like endoglucanases"/>
    <property type="match status" value="1"/>
</dbReference>
<dbReference type="Gene3D" id="2.40.40.10">
    <property type="entry name" value="RlpA-like domain"/>
    <property type="match status" value="1"/>
</dbReference>